<evidence type="ECO:0000313" key="1">
    <source>
        <dbReference type="EMBL" id="SDE82896.1"/>
    </source>
</evidence>
<name>A0A1G7G401_9BACT</name>
<evidence type="ECO:0000313" key="2">
    <source>
        <dbReference type="Proteomes" id="UP000198748"/>
    </source>
</evidence>
<accession>A0A1G7G401</accession>
<dbReference type="Proteomes" id="UP000198748">
    <property type="component" value="Unassembled WGS sequence"/>
</dbReference>
<reference evidence="2" key="1">
    <citation type="submission" date="2016-10" db="EMBL/GenBank/DDBJ databases">
        <authorList>
            <person name="Varghese N."/>
            <person name="Submissions S."/>
        </authorList>
    </citation>
    <scope>NUCLEOTIDE SEQUENCE [LARGE SCALE GENOMIC DNA]</scope>
    <source>
        <strain evidence="2">DSM 25329</strain>
    </source>
</reference>
<gene>
    <name evidence="1" type="ORF">SAMN04487996_107116</name>
</gene>
<dbReference type="STRING" id="659014.SAMN04487996_107116"/>
<keyword evidence="2" id="KW-1185">Reference proteome</keyword>
<dbReference type="AlphaFoldDB" id="A0A1G7G401"/>
<dbReference type="EMBL" id="FNAN01000007">
    <property type="protein sequence ID" value="SDE82896.1"/>
    <property type="molecule type" value="Genomic_DNA"/>
</dbReference>
<sequence length="68" mass="7791">MASIEKEIQQGDLQITKDGFFRLYDGYKSKGMSMQAAYLKVSALCENLGIKSYYSSFLSFKYAFYTSK</sequence>
<dbReference type="RefSeq" id="WP_090150156.1">
    <property type="nucleotide sequence ID" value="NZ_FNAN01000007.1"/>
</dbReference>
<protein>
    <submittedName>
        <fullName evidence="1">Uncharacterized protein</fullName>
    </submittedName>
</protein>
<dbReference type="OrthoDB" id="9989887at2"/>
<organism evidence="1 2">
    <name type="scientific">Dyadobacter soli</name>
    <dbReference type="NCBI Taxonomy" id="659014"/>
    <lineage>
        <taxon>Bacteria</taxon>
        <taxon>Pseudomonadati</taxon>
        <taxon>Bacteroidota</taxon>
        <taxon>Cytophagia</taxon>
        <taxon>Cytophagales</taxon>
        <taxon>Spirosomataceae</taxon>
        <taxon>Dyadobacter</taxon>
    </lineage>
</organism>
<proteinExistence type="predicted"/>